<dbReference type="GO" id="GO:0016020">
    <property type="term" value="C:membrane"/>
    <property type="evidence" value="ECO:0007669"/>
    <property type="project" value="UniProtKB-SubCell"/>
</dbReference>
<dbReference type="PANTHER" id="PTHR21421:SF29">
    <property type="entry name" value="GUSTATORY RECEPTOR 5A FOR TREHALOSE-RELATED"/>
    <property type="match status" value="1"/>
</dbReference>
<evidence type="ECO:0000256" key="6">
    <source>
        <dbReference type="SAM" id="Phobius"/>
    </source>
</evidence>
<dbReference type="GO" id="GO:0038023">
    <property type="term" value="F:signaling receptor activity"/>
    <property type="evidence" value="ECO:0007669"/>
    <property type="project" value="UniProtKB-ARBA"/>
</dbReference>
<keyword evidence="3 6" id="KW-1133">Transmembrane helix</keyword>
<evidence type="ECO:0000256" key="2">
    <source>
        <dbReference type="ARBA" id="ARBA00022692"/>
    </source>
</evidence>
<dbReference type="GO" id="GO:0051606">
    <property type="term" value="P:detection of stimulus"/>
    <property type="evidence" value="ECO:0007669"/>
    <property type="project" value="UniProtKB-ARBA"/>
</dbReference>
<comment type="subcellular location">
    <subcellularLocation>
        <location evidence="1">Membrane</location>
        <topology evidence="1">Multi-pass membrane protein</topology>
    </subcellularLocation>
</comment>
<organism evidence="7 8">
    <name type="scientific">Pocillopora meandrina</name>
    <dbReference type="NCBI Taxonomy" id="46732"/>
    <lineage>
        <taxon>Eukaryota</taxon>
        <taxon>Metazoa</taxon>
        <taxon>Cnidaria</taxon>
        <taxon>Anthozoa</taxon>
        <taxon>Hexacorallia</taxon>
        <taxon>Scleractinia</taxon>
        <taxon>Astrocoeniina</taxon>
        <taxon>Pocilloporidae</taxon>
        <taxon>Pocillopora</taxon>
    </lineage>
</organism>
<feature type="transmembrane region" description="Helical" evidence="6">
    <location>
        <begin position="116"/>
        <end position="135"/>
    </location>
</feature>
<proteinExistence type="predicted"/>
<dbReference type="AlphaFoldDB" id="A0AAU9X2P1"/>
<dbReference type="PANTHER" id="PTHR21421">
    <property type="entry name" value="GUSTATORY RECEPTOR"/>
    <property type="match status" value="1"/>
</dbReference>
<protein>
    <submittedName>
        <fullName evidence="7">Uncharacterized protein</fullName>
    </submittedName>
</protein>
<keyword evidence="4 6" id="KW-0472">Membrane</keyword>
<gene>
    <name evidence="7" type="ORF">PMEA_00016031</name>
</gene>
<evidence type="ECO:0000313" key="8">
    <source>
        <dbReference type="Proteomes" id="UP001159428"/>
    </source>
</evidence>
<keyword evidence="2 6" id="KW-0812">Transmembrane</keyword>
<dbReference type="EMBL" id="CALNXJ010000029">
    <property type="protein sequence ID" value="CAH3135120.1"/>
    <property type="molecule type" value="Genomic_DNA"/>
</dbReference>
<evidence type="ECO:0000256" key="3">
    <source>
        <dbReference type="ARBA" id="ARBA00022989"/>
    </source>
</evidence>
<accession>A0AAU9X2P1</accession>
<evidence type="ECO:0000256" key="1">
    <source>
        <dbReference type="ARBA" id="ARBA00004141"/>
    </source>
</evidence>
<name>A0AAU9X2P1_9CNID</name>
<reference evidence="7 8" key="1">
    <citation type="submission" date="2022-05" db="EMBL/GenBank/DDBJ databases">
        <authorList>
            <consortium name="Genoscope - CEA"/>
            <person name="William W."/>
        </authorList>
    </citation>
    <scope>NUCLEOTIDE SEQUENCE [LARGE SCALE GENOMIC DNA]</scope>
</reference>
<evidence type="ECO:0000256" key="4">
    <source>
        <dbReference type="ARBA" id="ARBA00023136"/>
    </source>
</evidence>
<evidence type="ECO:0000256" key="5">
    <source>
        <dbReference type="ARBA" id="ARBA00023170"/>
    </source>
</evidence>
<keyword evidence="5" id="KW-0675">Receptor</keyword>
<comment type="caution">
    <text evidence="7">The sequence shown here is derived from an EMBL/GenBank/DDBJ whole genome shotgun (WGS) entry which is preliminary data.</text>
</comment>
<keyword evidence="8" id="KW-1185">Reference proteome</keyword>
<feature type="transmembrane region" description="Helical" evidence="6">
    <location>
        <begin position="46"/>
        <end position="64"/>
    </location>
</feature>
<dbReference type="Proteomes" id="UP001159428">
    <property type="component" value="Unassembled WGS sequence"/>
</dbReference>
<sequence>MRGGRTCRQDARSTPSRGCGVIHPNVVHQFLQLRHFPRGYEVNATTLSWCFVAAGILATVLFFGSKVNEKIHSFQSILQTMPVSTAEEAKVLLFLLDLQGEPKGLSIGGLLVITKSTSLAIAGVIVSYFAVLLSLPR</sequence>
<dbReference type="GO" id="GO:0007606">
    <property type="term" value="P:sensory perception of chemical stimulus"/>
    <property type="evidence" value="ECO:0007669"/>
    <property type="project" value="TreeGrafter"/>
</dbReference>
<evidence type="ECO:0000313" key="7">
    <source>
        <dbReference type="EMBL" id="CAH3135120.1"/>
    </source>
</evidence>